<dbReference type="Proteomes" id="UP000747542">
    <property type="component" value="Unassembled WGS sequence"/>
</dbReference>
<gene>
    <name evidence="1" type="ORF">Hamer_G019887</name>
</gene>
<evidence type="ECO:0000313" key="1">
    <source>
        <dbReference type="EMBL" id="KAG7166102.1"/>
    </source>
</evidence>
<keyword evidence="2" id="KW-1185">Reference proteome</keyword>
<sequence>MFLGMCDNVEDQMSLVEPNYDAREMMMGLLNKIRGHYQEKYNKKVNDSKQDLITRYLSHKQEENKQVIEAIEHLEVEDEGEDRHGLASLPENLYLERFHRVVEEGGDGR</sequence>
<comment type="caution">
    <text evidence="1">The sequence shown here is derived from an EMBL/GenBank/DDBJ whole genome shotgun (WGS) entry which is preliminary data.</text>
</comment>
<organism evidence="1 2">
    <name type="scientific">Homarus americanus</name>
    <name type="common">American lobster</name>
    <dbReference type="NCBI Taxonomy" id="6706"/>
    <lineage>
        <taxon>Eukaryota</taxon>
        <taxon>Metazoa</taxon>
        <taxon>Ecdysozoa</taxon>
        <taxon>Arthropoda</taxon>
        <taxon>Crustacea</taxon>
        <taxon>Multicrustacea</taxon>
        <taxon>Malacostraca</taxon>
        <taxon>Eumalacostraca</taxon>
        <taxon>Eucarida</taxon>
        <taxon>Decapoda</taxon>
        <taxon>Pleocyemata</taxon>
        <taxon>Astacidea</taxon>
        <taxon>Nephropoidea</taxon>
        <taxon>Nephropidae</taxon>
        <taxon>Homarus</taxon>
    </lineage>
</organism>
<name>A0A8J5MWQ3_HOMAM</name>
<dbReference type="AlphaFoldDB" id="A0A8J5MWQ3"/>
<dbReference type="EMBL" id="JAHLQT010022770">
    <property type="protein sequence ID" value="KAG7166102.1"/>
    <property type="molecule type" value="Genomic_DNA"/>
</dbReference>
<evidence type="ECO:0000313" key="2">
    <source>
        <dbReference type="Proteomes" id="UP000747542"/>
    </source>
</evidence>
<proteinExistence type="predicted"/>
<accession>A0A8J5MWQ3</accession>
<protein>
    <submittedName>
        <fullName evidence="1">Uncharacterized protein</fullName>
    </submittedName>
</protein>
<reference evidence="1" key="1">
    <citation type="journal article" date="2021" name="Sci. Adv.">
        <title>The American lobster genome reveals insights on longevity, neural, and immune adaptations.</title>
        <authorList>
            <person name="Polinski J.M."/>
            <person name="Zimin A.V."/>
            <person name="Clark K.F."/>
            <person name="Kohn A.B."/>
            <person name="Sadowski N."/>
            <person name="Timp W."/>
            <person name="Ptitsyn A."/>
            <person name="Khanna P."/>
            <person name="Romanova D.Y."/>
            <person name="Williams P."/>
            <person name="Greenwood S.J."/>
            <person name="Moroz L.L."/>
            <person name="Walt D.R."/>
            <person name="Bodnar A.G."/>
        </authorList>
    </citation>
    <scope>NUCLEOTIDE SEQUENCE</scope>
    <source>
        <strain evidence="1">GMGI-L3</strain>
    </source>
</reference>